<feature type="region of interest" description="Disordered" evidence="1">
    <location>
        <begin position="172"/>
        <end position="196"/>
    </location>
</feature>
<feature type="compositionally biased region" description="Polar residues" evidence="1">
    <location>
        <begin position="17"/>
        <end position="36"/>
    </location>
</feature>
<feature type="compositionally biased region" description="Acidic residues" evidence="1">
    <location>
        <begin position="510"/>
        <end position="522"/>
    </location>
</feature>
<comment type="caution">
    <text evidence="3">The sequence shown here is derived from an EMBL/GenBank/DDBJ whole genome shotgun (WGS) entry which is preliminary data.</text>
</comment>
<reference evidence="3 4" key="1">
    <citation type="journal article" date="2019" name="Fungal Biol. Biotechnol.">
        <title>Draft genome sequence of fastidious pathogen Ceratobasidium theobromae, which causes vascular-streak dieback in Theobroma cacao.</title>
        <authorList>
            <person name="Ali S.S."/>
            <person name="Asman A."/>
            <person name="Shao J."/>
            <person name="Firmansyah A.P."/>
            <person name="Susilo A.W."/>
            <person name="Rosmana A."/>
            <person name="McMahon P."/>
            <person name="Junaid M."/>
            <person name="Guest D."/>
            <person name="Kheng T.Y."/>
            <person name="Meinhardt L.W."/>
            <person name="Bailey B.A."/>
        </authorList>
    </citation>
    <scope>NUCLEOTIDE SEQUENCE [LARGE SCALE GENOMIC DNA]</scope>
    <source>
        <strain evidence="3 4">CT2</strain>
    </source>
</reference>
<dbReference type="AlphaFoldDB" id="A0A5N5QHI7"/>
<dbReference type="InterPro" id="IPR024047">
    <property type="entry name" value="MM3350-like_sf"/>
</dbReference>
<name>A0A5N5QHI7_9AGAM</name>
<dbReference type="Proteomes" id="UP000383932">
    <property type="component" value="Unassembled WGS sequence"/>
</dbReference>
<dbReference type="OrthoDB" id="3249352at2759"/>
<feature type="compositionally biased region" description="Acidic residues" evidence="1">
    <location>
        <begin position="450"/>
        <end position="465"/>
    </location>
</feature>
<feature type="domain" description="Plasmid pRiA4b Orf3-like" evidence="2">
    <location>
        <begin position="82"/>
        <end position="144"/>
    </location>
</feature>
<gene>
    <name evidence="3" type="ORF">CTheo_5350</name>
</gene>
<proteinExistence type="predicted"/>
<accession>A0A5N5QHI7</accession>
<sequence>MPPKRTFAEYMTPDGTPESSRGFTGSTPPTILTSPSAPTPKRQCHDARASNAKPGHSPDNLFGTVPKKPVVELPRPARTSAEVRIQLVGHQAFRRVHIPSNYTFVHLHHLMLFLFGWSGVHAHRFSVQNNIVMHQFKRGHVRSGTLFIDVSPPRPPPSKREVREAKRLARALAKSNMRENPSDDSDTDWEGPGSWRPLVLDQNSVRQRSEEALTIGEVFGAHVCRRGRAIVYEYDPTHTQGFKVHITLVDLVQHDEPDQLSSPPAWPALPPLPPSSPICSIASSPYTPRDRRHSLANEFSSPVHPLTRSRSLPTMSFDDEEEDLPRRPSLGADRTNNPWLVVGQGVSPLERELTTLEAASDEELAPKPGSAQRGRGRKKGAGLSIHTKCVEMDTHLFNDGPDGEEGTCFARWLAGELIVEREGETLLVRDRTRMLAHTREVEHAKSAGWDSDEDEPSTYAEDEVQEPISIEPLEPDPVDDLYEAYGDTDEPAYDEEAYEDEDQAERYDVWEGEDDREEEEDL</sequence>
<organism evidence="3 4">
    <name type="scientific">Ceratobasidium theobromae</name>
    <dbReference type="NCBI Taxonomy" id="1582974"/>
    <lineage>
        <taxon>Eukaryota</taxon>
        <taxon>Fungi</taxon>
        <taxon>Dikarya</taxon>
        <taxon>Basidiomycota</taxon>
        <taxon>Agaricomycotina</taxon>
        <taxon>Agaricomycetes</taxon>
        <taxon>Cantharellales</taxon>
        <taxon>Ceratobasidiaceae</taxon>
        <taxon>Ceratobasidium</taxon>
    </lineage>
</organism>
<dbReference type="Gene3D" id="3.10.290.30">
    <property type="entry name" value="MM3350-like"/>
    <property type="match status" value="1"/>
</dbReference>
<keyword evidence="4" id="KW-1185">Reference proteome</keyword>
<feature type="region of interest" description="Disordered" evidence="1">
    <location>
        <begin position="284"/>
        <end position="339"/>
    </location>
</feature>
<dbReference type="InterPro" id="IPR012912">
    <property type="entry name" value="Plasmid_pRiA4b_Orf3-like"/>
</dbReference>
<dbReference type="SUPFAM" id="SSF159941">
    <property type="entry name" value="MM3350-like"/>
    <property type="match status" value="1"/>
</dbReference>
<evidence type="ECO:0000313" key="4">
    <source>
        <dbReference type="Proteomes" id="UP000383932"/>
    </source>
</evidence>
<feature type="region of interest" description="Disordered" evidence="1">
    <location>
        <begin position="1"/>
        <end position="66"/>
    </location>
</feature>
<feature type="region of interest" description="Disordered" evidence="1">
    <location>
        <begin position="356"/>
        <end position="380"/>
    </location>
</feature>
<evidence type="ECO:0000256" key="1">
    <source>
        <dbReference type="SAM" id="MobiDB-lite"/>
    </source>
</evidence>
<evidence type="ECO:0000313" key="3">
    <source>
        <dbReference type="EMBL" id="KAB5591205.1"/>
    </source>
</evidence>
<dbReference type="EMBL" id="SSOP01000117">
    <property type="protein sequence ID" value="KAB5591205.1"/>
    <property type="molecule type" value="Genomic_DNA"/>
</dbReference>
<evidence type="ECO:0000259" key="2">
    <source>
        <dbReference type="Pfam" id="PF07929"/>
    </source>
</evidence>
<feature type="region of interest" description="Disordered" evidence="1">
    <location>
        <begin position="441"/>
        <end position="522"/>
    </location>
</feature>
<protein>
    <submittedName>
        <fullName evidence="3">Plasmid pRiA4b ORF-like protein</fullName>
    </submittedName>
</protein>
<feature type="compositionally biased region" description="Acidic residues" evidence="1">
    <location>
        <begin position="473"/>
        <end position="503"/>
    </location>
</feature>
<dbReference type="Pfam" id="PF07929">
    <property type="entry name" value="PRiA4_ORF3"/>
    <property type="match status" value="1"/>
</dbReference>